<keyword evidence="3" id="KW-0812">Transmembrane</keyword>
<evidence type="ECO:0000313" key="6">
    <source>
        <dbReference type="Proteomes" id="UP001497497"/>
    </source>
</evidence>
<gene>
    <name evidence="5" type="ORF">GSLYS_00017527001</name>
</gene>
<dbReference type="Proteomes" id="UP001497497">
    <property type="component" value="Unassembled WGS sequence"/>
</dbReference>
<dbReference type="SUPFAM" id="SSF52025">
    <property type="entry name" value="PA domain"/>
    <property type="match status" value="1"/>
</dbReference>
<keyword evidence="1" id="KW-0732">Signal</keyword>
<keyword evidence="3" id="KW-0472">Membrane</keyword>
<dbReference type="EMBL" id="CAXITT010000590">
    <property type="protein sequence ID" value="CAL1544014.1"/>
    <property type="molecule type" value="Genomic_DNA"/>
</dbReference>
<dbReference type="PANTHER" id="PTHR22702">
    <property type="entry name" value="PROTEASE-ASSOCIATED DOMAIN-CONTAINING PROTEIN"/>
    <property type="match status" value="1"/>
</dbReference>
<dbReference type="PANTHER" id="PTHR22702:SF1">
    <property type="entry name" value="PROTEASE-ASSOCIATED DOMAIN-CONTAINING PROTEIN 1"/>
    <property type="match status" value="1"/>
</dbReference>
<evidence type="ECO:0000256" key="1">
    <source>
        <dbReference type="ARBA" id="ARBA00022729"/>
    </source>
</evidence>
<reference evidence="5 6" key="1">
    <citation type="submission" date="2024-04" db="EMBL/GenBank/DDBJ databases">
        <authorList>
            <consortium name="Genoscope - CEA"/>
            <person name="William W."/>
        </authorList>
    </citation>
    <scope>NUCLEOTIDE SEQUENCE [LARGE SCALE GENOMIC DNA]</scope>
</reference>
<feature type="transmembrane region" description="Helical" evidence="3">
    <location>
        <begin position="22"/>
        <end position="43"/>
    </location>
</feature>
<dbReference type="Pfam" id="PF02225">
    <property type="entry name" value="PA"/>
    <property type="match status" value="1"/>
</dbReference>
<name>A0AAV2ICR9_LYMST</name>
<comment type="caution">
    <text evidence="5">The sequence shown here is derived from an EMBL/GenBank/DDBJ whole genome shotgun (WGS) entry which is preliminary data.</text>
</comment>
<dbReference type="InterPro" id="IPR003137">
    <property type="entry name" value="PA_domain"/>
</dbReference>
<evidence type="ECO:0000256" key="2">
    <source>
        <dbReference type="ARBA" id="ARBA00023180"/>
    </source>
</evidence>
<dbReference type="Gene3D" id="3.50.30.30">
    <property type="match status" value="1"/>
</dbReference>
<accession>A0AAV2ICR9</accession>
<keyword evidence="3" id="KW-1133">Transmembrane helix</keyword>
<sequence length="231" mass="26376">MHKSRISIYYNFECINGNNNNIRLLCITFLTGFMYTLLTNFYIGVSMMSMGMVTADTDMATAPNEFIVFEFEDSLYFEIIWPESLMYTYKLKEAKDFGTKFDTFHQGIELILADPIEACQDLYNDVRGLVVLIVRGECSFLTKTKIVEKAGALAAIITDNDETNDNTMIDMINDSTDRVVRIPSFFLLGKDGSMIRRQLSIVRSDRALINIPINLTGKPQVAARRPPWTIW</sequence>
<dbReference type="InterPro" id="IPR046450">
    <property type="entry name" value="PA_dom_sf"/>
</dbReference>
<evidence type="ECO:0000256" key="3">
    <source>
        <dbReference type="SAM" id="Phobius"/>
    </source>
</evidence>
<keyword evidence="6" id="KW-1185">Reference proteome</keyword>
<keyword evidence="2" id="KW-0325">Glycoprotein</keyword>
<protein>
    <recommendedName>
        <fullName evidence="4">PA domain-containing protein</fullName>
    </recommendedName>
</protein>
<evidence type="ECO:0000259" key="4">
    <source>
        <dbReference type="Pfam" id="PF02225"/>
    </source>
</evidence>
<evidence type="ECO:0000313" key="5">
    <source>
        <dbReference type="EMBL" id="CAL1544014.1"/>
    </source>
</evidence>
<organism evidence="5 6">
    <name type="scientific">Lymnaea stagnalis</name>
    <name type="common">Great pond snail</name>
    <name type="synonym">Helix stagnalis</name>
    <dbReference type="NCBI Taxonomy" id="6523"/>
    <lineage>
        <taxon>Eukaryota</taxon>
        <taxon>Metazoa</taxon>
        <taxon>Spiralia</taxon>
        <taxon>Lophotrochozoa</taxon>
        <taxon>Mollusca</taxon>
        <taxon>Gastropoda</taxon>
        <taxon>Heterobranchia</taxon>
        <taxon>Euthyneura</taxon>
        <taxon>Panpulmonata</taxon>
        <taxon>Hygrophila</taxon>
        <taxon>Lymnaeoidea</taxon>
        <taxon>Lymnaeidae</taxon>
        <taxon>Lymnaea</taxon>
    </lineage>
</organism>
<proteinExistence type="predicted"/>
<dbReference type="AlphaFoldDB" id="A0AAV2ICR9"/>
<feature type="domain" description="PA" evidence="4">
    <location>
        <begin position="115"/>
        <end position="193"/>
    </location>
</feature>